<comment type="caution">
    <text evidence="2">The sequence shown here is derived from an EMBL/GenBank/DDBJ whole genome shotgun (WGS) entry which is preliminary data.</text>
</comment>
<dbReference type="Proteomes" id="UP001549119">
    <property type="component" value="Unassembled WGS sequence"/>
</dbReference>
<gene>
    <name evidence="2" type="ORF">ABIC20_005211</name>
</gene>
<dbReference type="InterPro" id="IPR036514">
    <property type="entry name" value="SGNH_hydro_sf"/>
</dbReference>
<evidence type="ECO:0000313" key="2">
    <source>
        <dbReference type="EMBL" id="MET3867902.1"/>
    </source>
</evidence>
<dbReference type="Gene3D" id="2.10.10.30">
    <property type="match status" value="1"/>
</dbReference>
<sequence>MSRQPRQFMRQGVSDLPTRQTVKDYVGAPGEPIFDFSTLRMHDGVTPGGIPLLSPAEDLELTPDQQAQLRENIGVTAPADAPVSTAQQAELDKKVTVGGDVSDATATTASGLKVSVKDVAAKLYPSAADSKRVVIFGSSNGAGLGASGYSGDPSAANGYASPPTSWAGLLRTALKAIDNSWEVINRSISGSGTAQSVARFWTDVAPYRPSHVVLCTHPLNDNIDTQLILRNTELLCRMCEQIGAVPILRGAYCWNGYTAVQYQAMLSLNRQLDLLGRHRIDHFATLDDGTGKFIGDTAFHIGDGLHPNDAGYAVLFDAIDIGIFLHGSSGRFADADRGAAWRVKSDTPAGNGILINAASGLLKFPRSLTMRVRVKPPATNPRGAAAFMCAYAEGDLGAAQPVRFRNSAGPYDVGDGGAAVLGTSAFSPITDQTTRDLVLVVNAATNKIQAYVDTVKFVDAAPAIALTPCKLFSFMARGEPTNPSQATLYTAADFAVWTVALGPAAIADIFRTNRLPPASMIFRANLAGSPGVGGIVPNGVANGLSAVIGEATFEAVPNI</sequence>
<accession>A0ABV2NN25</accession>
<protein>
    <submittedName>
        <fullName evidence="2">Lysophospholipase L1-like esterase</fullName>
    </submittedName>
</protein>
<dbReference type="EMBL" id="JBEPNW010000002">
    <property type="protein sequence ID" value="MET3867902.1"/>
    <property type="molecule type" value="Genomic_DNA"/>
</dbReference>
<evidence type="ECO:0000259" key="1">
    <source>
        <dbReference type="Pfam" id="PF13472"/>
    </source>
</evidence>
<feature type="domain" description="SGNH hydrolase-type esterase" evidence="1">
    <location>
        <begin position="136"/>
        <end position="314"/>
    </location>
</feature>
<evidence type="ECO:0000313" key="3">
    <source>
        <dbReference type="Proteomes" id="UP001549119"/>
    </source>
</evidence>
<name>A0ABV2NN25_9HYPH</name>
<dbReference type="Gene3D" id="3.40.50.1110">
    <property type="entry name" value="SGNH hydrolase"/>
    <property type="match status" value="1"/>
</dbReference>
<dbReference type="SUPFAM" id="SSF52266">
    <property type="entry name" value="SGNH hydrolase"/>
    <property type="match status" value="1"/>
</dbReference>
<organism evidence="2 3">
    <name type="scientific">Methylobacterium radiotolerans</name>
    <dbReference type="NCBI Taxonomy" id="31998"/>
    <lineage>
        <taxon>Bacteria</taxon>
        <taxon>Pseudomonadati</taxon>
        <taxon>Pseudomonadota</taxon>
        <taxon>Alphaproteobacteria</taxon>
        <taxon>Hyphomicrobiales</taxon>
        <taxon>Methylobacteriaceae</taxon>
        <taxon>Methylobacterium</taxon>
    </lineage>
</organism>
<keyword evidence="3" id="KW-1185">Reference proteome</keyword>
<dbReference type="RefSeq" id="WP_209650629.1">
    <property type="nucleotide sequence ID" value="NZ_JBEPNV010000001.1"/>
</dbReference>
<reference evidence="2 3" key="1">
    <citation type="submission" date="2024-06" db="EMBL/GenBank/DDBJ databases">
        <title>Genomics of switchgrass bacterial isolates.</title>
        <authorList>
            <person name="Shade A."/>
        </authorList>
    </citation>
    <scope>NUCLEOTIDE SEQUENCE [LARGE SCALE GENOMIC DNA]</scope>
    <source>
        <strain evidence="2 3">PvP084</strain>
    </source>
</reference>
<dbReference type="Pfam" id="PF13472">
    <property type="entry name" value="Lipase_GDSL_2"/>
    <property type="match status" value="1"/>
</dbReference>
<dbReference type="InterPro" id="IPR013830">
    <property type="entry name" value="SGNH_hydro"/>
</dbReference>
<proteinExistence type="predicted"/>